<proteinExistence type="predicted"/>
<dbReference type="HOGENOM" id="CLU_3186196_0_0_4"/>
<dbReference type="AlphaFoldDB" id="F2BBW2"/>
<keyword evidence="2" id="KW-1185">Reference proteome</keyword>
<sequence>MRRAARRLLYRPSEKVFLHFSDGLSDLTPWRTIRRVWRSHACGSDC</sequence>
<gene>
    <name evidence="1" type="ORF">HMPREF9123_1217</name>
</gene>
<accession>F2BBW2</accession>
<dbReference type="EMBL" id="AFAY01000024">
    <property type="protein sequence ID" value="EGF11128.1"/>
    <property type="molecule type" value="Genomic_DNA"/>
</dbReference>
<reference evidence="1 2" key="1">
    <citation type="submission" date="2011-02" db="EMBL/GenBank/DDBJ databases">
        <authorList>
            <person name="Muzny D."/>
            <person name="Qin X."/>
            <person name="Deng J."/>
            <person name="Jiang H."/>
            <person name="Liu Y."/>
            <person name="Qu J."/>
            <person name="Song X.-Z."/>
            <person name="Zhang L."/>
            <person name="Thornton R."/>
            <person name="Coyle M."/>
            <person name="Francisco L."/>
            <person name="Jackson L."/>
            <person name="Javaid M."/>
            <person name="Korchina V."/>
            <person name="Kovar C."/>
            <person name="Mata R."/>
            <person name="Mathew T."/>
            <person name="Ngo R."/>
            <person name="Nguyen L."/>
            <person name="Nguyen N."/>
            <person name="Okwuonu G."/>
            <person name="Ongeri F."/>
            <person name="Pham C."/>
            <person name="Simmons D."/>
            <person name="Wilczek-Boney K."/>
            <person name="Hale W."/>
            <person name="Jakkamsetti A."/>
            <person name="Pham P."/>
            <person name="Ruth R."/>
            <person name="San Lucas F."/>
            <person name="Warren J."/>
            <person name="Zhang J."/>
            <person name="Zhao Z."/>
            <person name="Zhou C."/>
            <person name="Zhu D."/>
            <person name="Lee S."/>
            <person name="Bess C."/>
            <person name="Blankenburg K."/>
            <person name="Forbes L."/>
            <person name="Fu Q."/>
            <person name="Gubbala S."/>
            <person name="Hirani K."/>
            <person name="Jayaseelan J.C."/>
            <person name="Lara F."/>
            <person name="Munidasa M."/>
            <person name="Palculict T."/>
            <person name="Patil S."/>
            <person name="Pu L.-L."/>
            <person name="Saada N."/>
            <person name="Tang L."/>
            <person name="Weissenberger G."/>
            <person name="Zhu Y."/>
            <person name="Hemphill L."/>
            <person name="Shang Y."/>
            <person name="Youmans B."/>
            <person name="Ayvaz T."/>
            <person name="Ross M."/>
            <person name="Santibanez J."/>
            <person name="Aqrawi P."/>
            <person name="Gross S."/>
            <person name="Joshi V."/>
            <person name="Fowler G."/>
            <person name="Nazareth L."/>
            <person name="Reid J."/>
            <person name="Worley K."/>
            <person name="Petrosino J."/>
            <person name="Highlander S."/>
            <person name="Gibbs R."/>
        </authorList>
    </citation>
    <scope>NUCLEOTIDE SEQUENCE [LARGE SCALE GENOMIC DNA]</scope>
    <source>
        <strain evidence="1 2">ATCC BAA-1200</strain>
    </source>
</reference>
<protein>
    <submittedName>
        <fullName evidence="1">Uncharacterized protein</fullName>
    </submittedName>
</protein>
<name>F2BBW2_9NEIS</name>
<evidence type="ECO:0000313" key="1">
    <source>
        <dbReference type="EMBL" id="EGF11128.1"/>
    </source>
</evidence>
<organism evidence="1 2">
    <name type="scientific">Neisseria bacilliformis ATCC BAA-1200</name>
    <dbReference type="NCBI Taxonomy" id="888742"/>
    <lineage>
        <taxon>Bacteria</taxon>
        <taxon>Pseudomonadati</taxon>
        <taxon>Pseudomonadota</taxon>
        <taxon>Betaproteobacteria</taxon>
        <taxon>Neisseriales</taxon>
        <taxon>Neisseriaceae</taxon>
        <taxon>Neisseria</taxon>
    </lineage>
</organism>
<evidence type="ECO:0000313" key="2">
    <source>
        <dbReference type="Proteomes" id="UP000004105"/>
    </source>
</evidence>
<dbReference type="Proteomes" id="UP000004105">
    <property type="component" value="Unassembled WGS sequence"/>
</dbReference>
<comment type="caution">
    <text evidence="1">The sequence shown here is derived from an EMBL/GenBank/DDBJ whole genome shotgun (WGS) entry which is preliminary data.</text>
</comment>